<reference evidence="1 2" key="1">
    <citation type="journal article" date="2021" name="Commun. Biol.">
        <title>Genomic insights into the host specific adaptation of the Pneumocystis genus.</title>
        <authorList>
            <person name="Cisse O.H."/>
            <person name="Ma L."/>
            <person name="Dekker J.P."/>
            <person name="Khil P.P."/>
            <person name="Youn J.-H."/>
            <person name="Brenchley J.M."/>
            <person name="Blair R."/>
            <person name="Pahar B."/>
            <person name="Chabe M."/>
            <person name="Van Rompay K.K.A."/>
            <person name="Keesler R."/>
            <person name="Sukura A."/>
            <person name="Hirsch V."/>
            <person name="Kutty G."/>
            <person name="Liu Y."/>
            <person name="Peng L."/>
            <person name="Chen J."/>
            <person name="Song J."/>
            <person name="Weissenbacher-Lang C."/>
            <person name="Xu J."/>
            <person name="Upham N.S."/>
            <person name="Stajich J.E."/>
            <person name="Cuomo C.A."/>
            <person name="Cushion M.T."/>
            <person name="Kovacs J.A."/>
        </authorList>
    </citation>
    <scope>NUCLEOTIDE SEQUENCE [LARGE SCALE GENOMIC DNA]</scope>
    <source>
        <strain evidence="1 2">RABM</strain>
    </source>
</reference>
<dbReference type="Proteomes" id="UP000768646">
    <property type="component" value="Unassembled WGS sequence"/>
</dbReference>
<dbReference type="EMBL" id="JABTEG010000010">
    <property type="protein sequence ID" value="KAG4304178.1"/>
    <property type="molecule type" value="Genomic_DNA"/>
</dbReference>
<proteinExistence type="predicted"/>
<accession>A0ACB7CB82</accession>
<sequence length="309" mass="35272">MTCSDVSLLLSTIHIALQQSAKSLKDLTSLLPVDKGISLLSLKSHLFLSYLHNLVLLILVKVRGESISEGKYASIVERLVELRVILEKGVQPIEAKLRYQIDKILGNLEKHVFFEKSQSEKMDALLYKPNPLDLVPMDTPGVKDDSDKRNIYRPPKISSVLPSESVERRPLPNHTLRDFIASEISSTPMPEPSIGSNIVSHGKRLHSASIEEQKSLERKRQYEEENFVRLPKEGKKQKKRRQDFVFGGEDWRILDNELYYPPLVEESLVSKSRRTVENEDDGIVGKFGTDFIKKRKALAKKLKSKMKKK</sequence>
<name>A0ACB7CB82_9ASCO</name>
<comment type="caution">
    <text evidence="1">The sequence shown here is derived from an EMBL/GenBank/DDBJ whole genome shotgun (WGS) entry which is preliminary data.</text>
</comment>
<protein>
    <submittedName>
        <fullName evidence="1">Uncharacterized protein</fullName>
    </submittedName>
</protein>
<keyword evidence="2" id="KW-1185">Reference proteome</keyword>
<evidence type="ECO:0000313" key="2">
    <source>
        <dbReference type="Proteomes" id="UP000768646"/>
    </source>
</evidence>
<gene>
    <name evidence="1" type="ORF">PORY_002359</name>
</gene>
<organism evidence="1 2">
    <name type="scientific">Pneumocystis oryctolagi</name>
    <dbReference type="NCBI Taxonomy" id="42067"/>
    <lineage>
        <taxon>Eukaryota</taxon>
        <taxon>Fungi</taxon>
        <taxon>Dikarya</taxon>
        <taxon>Ascomycota</taxon>
        <taxon>Taphrinomycotina</taxon>
        <taxon>Pneumocystomycetes</taxon>
        <taxon>Pneumocystaceae</taxon>
        <taxon>Pneumocystis</taxon>
    </lineage>
</organism>
<evidence type="ECO:0000313" key="1">
    <source>
        <dbReference type="EMBL" id="KAG4304178.1"/>
    </source>
</evidence>